<feature type="transmembrane region" description="Helical" evidence="3">
    <location>
        <begin position="75"/>
        <end position="93"/>
    </location>
</feature>
<dbReference type="Pfam" id="PF00787">
    <property type="entry name" value="PX"/>
    <property type="match status" value="1"/>
</dbReference>
<accession>A0A9W8AZ54</accession>
<feature type="compositionally biased region" description="Polar residues" evidence="2">
    <location>
        <begin position="779"/>
        <end position="796"/>
    </location>
</feature>
<evidence type="ECO:0000256" key="1">
    <source>
        <dbReference type="ARBA" id="ARBA00010883"/>
    </source>
</evidence>
<dbReference type="Proteomes" id="UP001150925">
    <property type="component" value="Unassembled WGS sequence"/>
</dbReference>
<feature type="region of interest" description="Disordered" evidence="2">
    <location>
        <begin position="1510"/>
        <end position="1538"/>
    </location>
</feature>
<proteinExistence type="inferred from homology"/>
<feature type="domain" description="PXA" evidence="6">
    <location>
        <begin position="158"/>
        <end position="332"/>
    </location>
</feature>
<feature type="compositionally biased region" description="Polar residues" evidence="2">
    <location>
        <begin position="1222"/>
        <end position="1243"/>
    </location>
</feature>
<sequence length="1607" mass="174698">MSVVATSPTEGPAEPMPQSSSTAGTSHATQGAIRELLTHGGNLAWKHFNDWAGQHSAITVVCVVLSGLALLFSRVFFMCILAFGGFAVGYLIAQETDALPSWSDGKDDESHSTRGGRLLTLANRELSHKLTAASTLARLEAQNILNIPIDSSTRGTLSPRVQGAVNNLIDLILRDFIDYWYDPLEVSRNGELRRHVRYVLSTAVANFAQGMQQDKVNLAVLISYAVANTVIVHLREYRQFELSGCTVSEYLEAYPDSLFHQLACRDAQVKHLLDLAHFLVGCLLPARDRDSPAVFALMSEIMATSILEPIVTSLCDPDRINMAIVASLGQRSEPPTVVTPKTNADSGKDTQAPPSTTGLWQKIGQSFSGLTAKKMEPMTVCIAVLVQDCQLTVPKPNDVTQYFVEVTCPGLTPTVTTSTLLASEDGTLIWNERLEIRFVESSLQPETELQCTLRSRATLSGALLTYGTLHLALQDVLRTQHTHVQHYALQQGEGEVVASLALSIHAELLSGTDQPTEEDITAVASGYAPLQDNDIAGGYEEADGQFDLGPDVSQVSSPTMPSTLLTPTKEGLENPPAVEVPADIDLSKLFPLYLADILNQGDGFIEFMQYLEDKDVPPYLRFIMNVDSFQRFAKTLNDPDLMRDDAWSIFHMHFIPPTPQDNSDRNLGGTTPPYFIPVNSQAVLQLVEGIGRDPSPDCFQPMVRVVYDILKPHFARFCQDSPLYQLWLKERWGKFVRTCQNDGRDPIATARTTLAKRATQGEAQTGQPSEGIVDKVASQPCSPADSSLGNSQNDQPTSRDDSASSGGEMVCTPSVIVEEPILVTSPANPSHLPTDSTRTQSSVSASSTTALESENQLVLVTSTIGRLREQIVILNDQLETLELTPGPDSRQKIKKLTRLRTESQMELQQMLALVNSLLHTTNGSGAQADDGVWSDSAASHRQSSTDEKSNSSIALSRDSSDPAVLSPSSQLLNLRNVTVNIQEEVNSQLFRGPARMAAQFVSSLGTRDSSLIFTIECEQGGASDEGVPQRGWMITRSYADFAALHSSLKQQFAKVEKIKFPHRNWAATASGAGQKQSALASGLQHYLSMLLVDQIVCASRALQLFMKPDYMTVPKSFLEASPVAFLSHGRTSTASTTGYGVKQVAGTNYNSLSKQLKETKAEAAEIAANMDNNLLTQILNPKLITQPATQAANATSRTVNAALKSAGSVLKMLSLDQANAGDKSSTKNLQRANTTPTVSTQGESNGGPPHVTKSPTTNTFLAQRSRSTSNASLMFSKSPPSSGIDRLNEKLHANEQLQEGVSSPSPEPVSDHPAHTRSITNSHTTVATSQSSPELPASMFKDQPAKLTLPTRASPTSDKTRRTTSLLSFGSTHSSDANKVDELPSPSAGHPPTSLSLRSTSSATLATQPIADSTTTDTEKPTLAPEDTELLIETFFAVLDEAFDLNDRKQWLRRKALAVLKQLLRQSYSSTISGTFVDTVHKYCESEVVAQEIEKLTASFWPDGIWYSTPSTSHGESDSKPKRPDSGEGGSLEPRTLEQKEATKLEARVLFVNNLPESLQRMVGDYNGVMGMTRLFELLQYPEITRPIVLKLMDGIFKLVLSDVPEH</sequence>
<evidence type="ECO:0000259" key="5">
    <source>
        <dbReference type="PROSITE" id="PS50195"/>
    </source>
</evidence>
<evidence type="ECO:0000313" key="7">
    <source>
        <dbReference type="EMBL" id="KAJ1968224.1"/>
    </source>
</evidence>
<dbReference type="InterPro" id="IPR013937">
    <property type="entry name" value="Sorting_nexin_C"/>
</dbReference>
<feature type="compositionally biased region" description="Polar residues" evidence="2">
    <location>
        <begin position="825"/>
        <end position="835"/>
    </location>
</feature>
<gene>
    <name evidence="7" type="primary">SNX20</name>
    <name evidence="7" type="ORF">IWQ62_001373</name>
</gene>
<evidence type="ECO:0000256" key="2">
    <source>
        <dbReference type="SAM" id="MobiDB-lite"/>
    </source>
</evidence>
<dbReference type="OrthoDB" id="120967at2759"/>
<feature type="region of interest" description="Disordered" evidence="2">
    <location>
        <begin position="1220"/>
        <end position="1423"/>
    </location>
</feature>
<dbReference type="GO" id="GO:0035091">
    <property type="term" value="F:phosphatidylinositol binding"/>
    <property type="evidence" value="ECO:0007669"/>
    <property type="project" value="InterPro"/>
</dbReference>
<feature type="region of interest" description="Disordered" evidence="2">
    <location>
        <begin position="927"/>
        <end position="962"/>
    </location>
</feature>
<dbReference type="InterPro" id="IPR036871">
    <property type="entry name" value="PX_dom_sf"/>
</dbReference>
<feature type="domain" description="RGS" evidence="4">
    <location>
        <begin position="593"/>
        <end position="728"/>
    </location>
</feature>
<dbReference type="PANTHER" id="PTHR22775:SF3">
    <property type="entry name" value="SORTING NEXIN-13"/>
    <property type="match status" value="1"/>
</dbReference>
<feature type="region of interest" description="Disordered" evidence="2">
    <location>
        <begin position="757"/>
        <end position="808"/>
    </location>
</feature>
<feature type="region of interest" description="Disordered" evidence="2">
    <location>
        <begin position="333"/>
        <end position="355"/>
    </location>
</feature>
<reference evidence="7" key="1">
    <citation type="submission" date="2022-07" db="EMBL/GenBank/DDBJ databases">
        <title>Phylogenomic reconstructions and comparative analyses of Kickxellomycotina fungi.</title>
        <authorList>
            <person name="Reynolds N.K."/>
            <person name="Stajich J.E."/>
            <person name="Barry K."/>
            <person name="Grigoriev I.V."/>
            <person name="Crous P."/>
            <person name="Smith M.E."/>
        </authorList>
    </citation>
    <scope>NUCLEOTIDE SEQUENCE</scope>
    <source>
        <strain evidence="7">RSA 1196</strain>
    </source>
</reference>
<feature type="compositionally biased region" description="Basic and acidic residues" evidence="2">
    <location>
        <begin position="1515"/>
        <end position="1526"/>
    </location>
</feature>
<keyword evidence="3" id="KW-1133">Transmembrane helix</keyword>
<comment type="similarity">
    <text evidence="1">Belongs to the sorting nexin family.</text>
</comment>
<feature type="compositionally biased region" description="Polar residues" evidence="2">
    <location>
        <begin position="1317"/>
        <end position="1333"/>
    </location>
</feature>
<feature type="compositionally biased region" description="Polar residues" evidence="2">
    <location>
        <begin position="1253"/>
        <end position="1281"/>
    </location>
</feature>
<dbReference type="SUPFAM" id="SSF48097">
    <property type="entry name" value="Regulator of G-protein signaling, RGS"/>
    <property type="match status" value="1"/>
</dbReference>
<evidence type="ECO:0000259" key="6">
    <source>
        <dbReference type="PROSITE" id="PS51207"/>
    </source>
</evidence>
<keyword evidence="3" id="KW-0812">Transmembrane</keyword>
<dbReference type="PROSITE" id="PS50195">
    <property type="entry name" value="PX"/>
    <property type="match status" value="1"/>
</dbReference>
<feature type="compositionally biased region" description="Low complexity" evidence="2">
    <location>
        <begin position="836"/>
        <end position="849"/>
    </location>
</feature>
<dbReference type="SMART" id="SM00315">
    <property type="entry name" value="RGS"/>
    <property type="match status" value="1"/>
</dbReference>
<dbReference type="EMBL" id="JANBPY010000213">
    <property type="protein sequence ID" value="KAJ1968224.1"/>
    <property type="molecule type" value="Genomic_DNA"/>
</dbReference>
<dbReference type="Gene3D" id="3.30.1520.10">
    <property type="entry name" value="Phox-like domain"/>
    <property type="match status" value="1"/>
</dbReference>
<feature type="transmembrane region" description="Helical" evidence="3">
    <location>
        <begin position="51"/>
        <end position="70"/>
    </location>
</feature>
<evidence type="ECO:0000259" key="4">
    <source>
        <dbReference type="PROSITE" id="PS50132"/>
    </source>
</evidence>
<feature type="domain" description="PX" evidence="5">
    <location>
        <begin position="991"/>
        <end position="1112"/>
    </location>
</feature>
<feature type="region of interest" description="Disordered" evidence="2">
    <location>
        <begin position="1"/>
        <end position="27"/>
    </location>
</feature>
<dbReference type="Gene3D" id="1.10.167.10">
    <property type="entry name" value="Regulator of G-protein Signalling 4, domain 2"/>
    <property type="match status" value="1"/>
</dbReference>
<keyword evidence="3" id="KW-0472">Membrane</keyword>
<dbReference type="InterPro" id="IPR044926">
    <property type="entry name" value="RGS_subdomain_2"/>
</dbReference>
<dbReference type="SMART" id="SM00313">
    <property type="entry name" value="PXA"/>
    <property type="match status" value="1"/>
</dbReference>
<dbReference type="InterPro" id="IPR001683">
    <property type="entry name" value="PX_dom"/>
</dbReference>
<keyword evidence="8" id="KW-1185">Reference proteome</keyword>
<protein>
    <submittedName>
        <fullName evidence="7">Phosphatidylinositol binding</fullName>
    </submittedName>
</protein>
<dbReference type="InterPro" id="IPR016137">
    <property type="entry name" value="RGS"/>
</dbReference>
<feature type="region of interest" description="Disordered" evidence="2">
    <location>
        <begin position="824"/>
        <end position="852"/>
    </location>
</feature>
<organism evidence="7 8">
    <name type="scientific">Dispira parvispora</name>
    <dbReference type="NCBI Taxonomy" id="1520584"/>
    <lineage>
        <taxon>Eukaryota</taxon>
        <taxon>Fungi</taxon>
        <taxon>Fungi incertae sedis</taxon>
        <taxon>Zoopagomycota</taxon>
        <taxon>Kickxellomycotina</taxon>
        <taxon>Dimargaritomycetes</taxon>
        <taxon>Dimargaritales</taxon>
        <taxon>Dimargaritaceae</taxon>
        <taxon>Dispira</taxon>
    </lineage>
</organism>
<dbReference type="Pfam" id="PF08628">
    <property type="entry name" value="Nexin_C"/>
    <property type="match status" value="1"/>
</dbReference>
<dbReference type="PROSITE" id="PS51207">
    <property type="entry name" value="PXA"/>
    <property type="match status" value="1"/>
</dbReference>
<dbReference type="InterPro" id="IPR036305">
    <property type="entry name" value="RGS_sf"/>
</dbReference>
<dbReference type="InterPro" id="IPR003114">
    <property type="entry name" value="Phox_assoc"/>
</dbReference>
<name>A0A9W8AZ54_9FUNG</name>
<evidence type="ECO:0000313" key="8">
    <source>
        <dbReference type="Proteomes" id="UP001150925"/>
    </source>
</evidence>
<evidence type="ECO:0000256" key="3">
    <source>
        <dbReference type="SAM" id="Phobius"/>
    </source>
</evidence>
<comment type="caution">
    <text evidence="7">The sequence shown here is derived from an EMBL/GenBank/DDBJ whole genome shotgun (WGS) entry which is preliminary data.</text>
</comment>
<dbReference type="Pfam" id="PF02194">
    <property type="entry name" value="PXA"/>
    <property type="match status" value="1"/>
</dbReference>
<feature type="compositionally biased region" description="Low complexity" evidence="2">
    <location>
        <begin position="1393"/>
        <end position="1407"/>
    </location>
</feature>
<dbReference type="SUPFAM" id="SSF64268">
    <property type="entry name" value="PX domain"/>
    <property type="match status" value="1"/>
</dbReference>
<feature type="compositionally biased region" description="Polar residues" evidence="2">
    <location>
        <begin position="17"/>
        <end position="27"/>
    </location>
</feature>
<dbReference type="PROSITE" id="PS50132">
    <property type="entry name" value="RGS"/>
    <property type="match status" value="1"/>
</dbReference>
<feature type="compositionally biased region" description="Polar residues" evidence="2">
    <location>
        <begin position="1351"/>
        <end position="1375"/>
    </location>
</feature>
<dbReference type="PANTHER" id="PTHR22775">
    <property type="entry name" value="SORTING NEXIN"/>
    <property type="match status" value="1"/>
</dbReference>